<evidence type="ECO:0000256" key="3">
    <source>
        <dbReference type="ARBA" id="ARBA00004991"/>
    </source>
</evidence>
<dbReference type="AlphaFoldDB" id="A0A7R9A9V7"/>
<dbReference type="InterPro" id="IPR006634">
    <property type="entry name" value="TLC-dom"/>
</dbReference>
<feature type="domain" description="TLC" evidence="9">
    <location>
        <begin position="1"/>
        <end position="182"/>
    </location>
</feature>
<dbReference type="PIRSF" id="PIRSF005225">
    <property type="entry name" value="LAG1_LAC1"/>
    <property type="match status" value="1"/>
</dbReference>
<comment type="pathway">
    <text evidence="3">Sphingolipid metabolism.</text>
</comment>
<reference evidence="10" key="1">
    <citation type="submission" date="2020-11" db="EMBL/GenBank/DDBJ databases">
        <authorList>
            <person name="Tran Van P."/>
        </authorList>
    </citation>
    <scope>NUCLEOTIDE SEQUENCE</scope>
</reference>
<dbReference type="GO" id="GO:0050291">
    <property type="term" value="F:sphingosine N-acyltransferase activity"/>
    <property type="evidence" value="ECO:0007669"/>
    <property type="project" value="InterPro"/>
</dbReference>
<dbReference type="InterPro" id="IPR016439">
    <property type="entry name" value="Lag1/Lac1-like"/>
</dbReference>
<gene>
    <name evidence="10" type="ORF">DSTB1V02_LOCUS9974</name>
</gene>
<name>A0A7R9A9V7_9CRUS</name>
<comment type="pathway">
    <text evidence="2">Lipid metabolism; sphingolipid metabolism.</text>
</comment>
<dbReference type="PROSITE" id="PS50922">
    <property type="entry name" value="TLC"/>
    <property type="match status" value="1"/>
</dbReference>
<evidence type="ECO:0000313" key="11">
    <source>
        <dbReference type="Proteomes" id="UP000677054"/>
    </source>
</evidence>
<dbReference type="PANTHER" id="PTHR12560">
    <property type="entry name" value="LONGEVITY ASSURANCE FACTOR 1 LAG1"/>
    <property type="match status" value="1"/>
</dbReference>
<dbReference type="OrthoDB" id="537032at2759"/>
<dbReference type="PANTHER" id="PTHR12560:SF0">
    <property type="entry name" value="LD18904P"/>
    <property type="match status" value="1"/>
</dbReference>
<evidence type="ECO:0000256" key="6">
    <source>
        <dbReference type="ARBA" id="ARBA00023136"/>
    </source>
</evidence>
<dbReference type="EMBL" id="LR902223">
    <property type="protein sequence ID" value="CAD7250192.1"/>
    <property type="molecule type" value="Genomic_DNA"/>
</dbReference>
<keyword evidence="11" id="KW-1185">Reference proteome</keyword>
<evidence type="ECO:0000256" key="1">
    <source>
        <dbReference type="ARBA" id="ARBA00004141"/>
    </source>
</evidence>
<feature type="transmembrane region" description="Helical" evidence="8">
    <location>
        <begin position="112"/>
        <end position="134"/>
    </location>
</feature>
<dbReference type="SMART" id="SM00724">
    <property type="entry name" value="TLC"/>
    <property type="match status" value="1"/>
</dbReference>
<keyword evidence="5 8" id="KW-1133">Transmembrane helix</keyword>
<dbReference type="EMBL" id="CAJPEV010002706">
    <property type="protein sequence ID" value="CAG0897805.1"/>
    <property type="molecule type" value="Genomic_DNA"/>
</dbReference>
<keyword evidence="6 7" id="KW-0472">Membrane</keyword>
<feature type="transmembrane region" description="Helical" evidence="8">
    <location>
        <begin position="154"/>
        <end position="178"/>
    </location>
</feature>
<evidence type="ECO:0000256" key="2">
    <source>
        <dbReference type="ARBA" id="ARBA00004760"/>
    </source>
</evidence>
<evidence type="ECO:0000256" key="8">
    <source>
        <dbReference type="SAM" id="Phobius"/>
    </source>
</evidence>
<evidence type="ECO:0000256" key="7">
    <source>
        <dbReference type="PROSITE-ProRule" id="PRU00205"/>
    </source>
</evidence>
<evidence type="ECO:0000259" key="9">
    <source>
        <dbReference type="PROSITE" id="PS50922"/>
    </source>
</evidence>
<organism evidence="10">
    <name type="scientific">Darwinula stevensoni</name>
    <dbReference type="NCBI Taxonomy" id="69355"/>
    <lineage>
        <taxon>Eukaryota</taxon>
        <taxon>Metazoa</taxon>
        <taxon>Ecdysozoa</taxon>
        <taxon>Arthropoda</taxon>
        <taxon>Crustacea</taxon>
        <taxon>Oligostraca</taxon>
        <taxon>Ostracoda</taxon>
        <taxon>Podocopa</taxon>
        <taxon>Podocopida</taxon>
        <taxon>Darwinulocopina</taxon>
        <taxon>Darwinuloidea</taxon>
        <taxon>Darwinulidae</taxon>
        <taxon>Darwinula</taxon>
    </lineage>
</organism>
<evidence type="ECO:0000256" key="4">
    <source>
        <dbReference type="ARBA" id="ARBA00022692"/>
    </source>
</evidence>
<dbReference type="GO" id="GO:0046513">
    <property type="term" value="P:ceramide biosynthetic process"/>
    <property type="evidence" value="ECO:0007669"/>
    <property type="project" value="InterPro"/>
</dbReference>
<evidence type="ECO:0000256" key="5">
    <source>
        <dbReference type="ARBA" id="ARBA00022989"/>
    </source>
</evidence>
<dbReference type="Proteomes" id="UP000677054">
    <property type="component" value="Unassembled WGS sequence"/>
</dbReference>
<proteinExistence type="predicted"/>
<sequence length="207" mass="24240">MADKPWLRDTYLCFTNLPFHPVTLDIWRYYMVELGFYASQLMTLPFDEKRKDYLAQMTHHVVTIGLLVGSWTSGTIRVGSLVLLVHDCADIFLQLAKLLRYFKSPAATFQKVFVVFVVTWILTRLVYFPLYINIPATETARNNPRFSSCFVSKALIFLLWSLFCLHLYWTVLLFRAIYRAVVLKREVEDNRSEDEDSDSDEVDKKSE</sequence>
<keyword evidence="4 7" id="KW-0812">Transmembrane</keyword>
<dbReference type="Pfam" id="PF03798">
    <property type="entry name" value="TRAM_LAG1_CLN8"/>
    <property type="match status" value="1"/>
</dbReference>
<accession>A0A7R9A9V7</accession>
<protein>
    <recommendedName>
        <fullName evidence="9">TLC domain-containing protein</fullName>
    </recommendedName>
</protein>
<comment type="subcellular location">
    <subcellularLocation>
        <location evidence="1">Membrane</location>
        <topology evidence="1">Multi-pass membrane protein</topology>
    </subcellularLocation>
</comment>
<evidence type="ECO:0000313" key="10">
    <source>
        <dbReference type="EMBL" id="CAD7250192.1"/>
    </source>
</evidence>
<dbReference type="UniPathway" id="UPA00222"/>
<dbReference type="GO" id="GO:0016020">
    <property type="term" value="C:membrane"/>
    <property type="evidence" value="ECO:0007669"/>
    <property type="project" value="UniProtKB-SubCell"/>
</dbReference>